<dbReference type="Proteomes" id="UP000250321">
    <property type="component" value="Unassembled WGS sequence"/>
</dbReference>
<protein>
    <submittedName>
        <fullName evidence="1">Myb-like protein A</fullName>
    </submittedName>
</protein>
<evidence type="ECO:0000313" key="1">
    <source>
        <dbReference type="EMBL" id="PQP94361.1"/>
    </source>
</evidence>
<name>A0A314XK76_PRUYE</name>
<keyword evidence="2" id="KW-1185">Reference proteome</keyword>
<dbReference type="EMBL" id="PJQY01002352">
    <property type="protein sequence ID" value="PQP94361.1"/>
    <property type="molecule type" value="Genomic_DNA"/>
</dbReference>
<comment type="caution">
    <text evidence="1">The sequence shown here is derived from an EMBL/GenBank/DDBJ whole genome shotgun (WGS) entry which is preliminary data.</text>
</comment>
<evidence type="ECO:0000313" key="2">
    <source>
        <dbReference type="Proteomes" id="UP000250321"/>
    </source>
</evidence>
<proteinExistence type="predicted"/>
<accession>A0A314XK76</accession>
<reference evidence="1 2" key="1">
    <citation type="submission" date="2018-02" db="EMBL/GenBank/DDBJ databases">
        <title>Draft genome of wild Prunus yedoensis var. nudiflora.</title>
        <authorList>
            <person name="Baek S."/>
            <person name="Kim J.-H."/>
            <person name="Choi K."/>
            <person name="Kim G.-B."/>
            <person name="Cho A."/>
            <person name="Jang H."/>
            <person name="Shin C.-H."/>
            <person name="Yu H.-J."/>
            <person name="Mun J.-H."/>
        </authorList>
    </citation>
    <scope>NUCLEOTIDE SEQUENCE [LARGE SCALE GENOMIC DNA]</scope>
    <source>
        <strain evidence="2">cv. Jeju island</strain>
        <tissue evidence="1">Leaf</tissue>
    </source>
</reference>
<organism evidence="1 2">
    <name type="scientific">Prunus yedoensis var. nudiflora</name>
    <dbReference type="NCBI Taxonomy" id="2094558"/>
    <lineage>
        <taxon>Eukaryota</taxon>
        <taxon>Viridiplantae</taxon>
        <taxon>Streptophyta</taxon>
        <taxon>Embryophyta</taxon>
        <taxon>Tracheophyta</taxon>
        <taxon>Spermatophyta</taxon>
        <taxon>Magnoliopsida</taxon>
        <taxon>eudicotyledons</taxon>
        <taxon>Gunneridae</taxon>
        <taxon>Pentapetalae</taxon>
        <taxon>rosids</taxon>
        <taxon>fabids</taxon>
        <taxon>Rosales</taxon>
        <taxon>Rosaceae</taxon>
        <taxon>Amygdaloideae</taxon>
        <taxon>Amygdaleae</taxon>
        <taxon>Prunus</taxon>
    </lineage>
</organism>
<gene>
    <name evidence="1" type="ORF">Pyn_00454</name>
</gene>
<dbReference type="AlphaFoldDB" id="A0A314XK76"/>
<sequence length="101" mass="10869">MEGEGGEEGCGGYGVYGLINNTQPHHPHHHHQNIHRPGPPLTAIDRFLWGSQSNFSHQNNASSKENVVSTNGLCGFSSFGGAIGHEASCWPSVLVLNIPKR</sequence>